<feature type="transmembrane region" description="Helical" evidence="1">
    <location>
        <begin position="100"/>
        <end position="124"/>
    </location>
</feature>
<feature type="transmembrane region" description="Helical" evidence="1">
    <location>
        <begin position="58"/>
        <end position="79"/>
    </location>
</feature>
<sequence length="309" mass="33978">MRSSIAWLVFCFGASSVIAIPFLPEKTSSDSSQHITDGLAALIELNSDAYLCLQPKVVLLWFVAYIAVTTIASLALGTATFRKYMVASRKRYLGPMNETAMAIVSALISVGLQIAATLSTGVILRADDHQASLHKMALAWFARPLATPIIIWLTMINIDEYRENSFEAALLDTIYGLPSISLFASVAHVTNAKNPRDVPRPARLARAGSALGILHFIITLVIPGVLFLHSRHLKRKPTIAIISASFGHCALRFCACWLLWAGLLYADETAFCPKPLTMKKILVLWLFISFIDQFWRAIAGRDRESGGDD</sequence>
<dbReference type="EMBL" id="JAGHQM010000005">
    <property type="protein sequence ID" value="KAH0566489.1"/>
    <property type="molecule type" value="Genomic_DNA"/>
</dbReference>
<organism evidence="3 4">
    <name type="scientific">Trichoglossum hirsutum</name>
    <dbReference type="NCBI Taxonomy" id="265104"/>
    <lineage>
        <taxon>Eukaryota</taxon>
        <taxon>Fungi</taxon>
        <taxon>Dikarya</taxon>
        <taxon>Ascomycota</taxon>
        <taxon>Pezizomycotina</taxon>
        <taxon>Geoglossomycetes</taxon>
        <taxon>Geoglossales</taxon>
        <taxon>Geoglossaceae</taxon>
        <taxon>Trichoglossum</taxon>
    </lineage>
</organism>
<keyword evidence="1" id="KW-0472">Membrane</keyword>
<gene>
    <name evidence="3" type="ORF">GP486_000107</name>
</gene>
<name>A0A9P8LJB0_9PEZI</name>
<protein>
    <submittedName>
        <fullName evidence="3">Uncharacterized protein</fullName>
    </submittedName>
</protein>
<feature type="transmembrane region" description="Helical" evidence="1">
    <location>
        <begin position="136"/>
        <end position="156"/>
    </location>
</feature>
<feature type="chain" id="PRO_5040402708" evidence="2">
    <location>
        <begin position="20"/>
        <end position="309"/>
    </location>
</feature>
<reference evidence="3" key="1">
    <citation type="submission" date="2021-03" db="EMBL/GenBank/DDBJ databases">
        <title>Comparative genomics and phylogenomic investigation of the class Geoglossomycetes provide insights into ecological specialization and systematics.</title>
        <authorList>
            <person name="Melie T."/>
            <person name="Pirro S."/>
            <person name="Miller A.N."/>
            <person name="Quandt A."/>
        </authorList>
    </citation>
    <scope>NUCLEOTIDE SEQUENCE</scope>
    <source>
        <strain evidence="3">CAQ_001_2017</strain>
    </source>
</reference>
<feature type="transmembrane region" description="Helical" evidence="1">
    <location>
        <begin position="281"/>
        <end position="299"/>
    </location>
</feature>
<dbReference type="AlphaFoldDB" id="A0A9P8LJB0"/>
<feature type="transmembrane region" description="Helical" evidence="1">
    <location>
        <begin position="207"/>
        <end position="228"/>
    </location>
</feature>
<dbReference type="Proteomes" id="UP000750711">
    <property type="component" value="Unassembled WGS sequence"/>
</dbReference>
<evidence type="ECO:0000313" key="4">
    <source>
        <dbReference type="Proteomes" id="UP000750711"/>
    </source>
</evidence>
<feature type="transmembrane region" description="Helical" evidence="1">
    <location>
        <begin position="240"/>
        <end position="261"/>
    </location>
</feature>
<accession>A0A9P8LJB0</accession>
<keyword evidence="4" id="KW-1185">Reference proteome</keyword>
<keyword evidence="2" id="KW-0732">Signal</keyword>
<feature type="signal peptide" evidence="2">
    <location>
        <begin position="1"/>
        <end position="19"/>
    </location>
</feature>
<evidence type="ECO:0000256" key="2">
    <source>
        <dbReference type="SAM" id="SignalP"/>
    </source>
</evidence>
<evidence type="ECO:0000313" key="3">
    <source>
        <dbReference type="EMBL" id="KAH0566489.1"/>
    </source>
</evidence>
<keyword evidence="1" id="KW-1133">Transmembrane helix</keyword>
<feature type="transmembrane region" description="Helical" evidence="1">
    <location>
        <begin position="168"/>
        <end position="187"/>
    </location>
</feature>
<keyword evidence="1" id="KW-0812">Transmembrane</keyword>
<proteinExistence type="predicted"/>
<evidence type="ECO:0000256" key="1">
    <source>
        <dbReference type="SAM" id="Phobius"/>
    </source>
</evidence>
<comment type="caution">
    <text evidence="3">The sequence shown here is derived from an EMBL/GenBank/DDBJ whole genome shotgun (WGS) entry which is preliminary data.</text>
</comment>